<dbReference type="PANTHER" id="PTHR42920">
    <property type="entry name" value="OS03G0707200 PROTEIN-RELATED"/>
    <property type="match status" value="1"/>
</dbReference>
<dbReference type="InterPro" id="IPR000620">
    <property type="entry name" value="EamA_dom"/>
</dbReference>
<feature type="transmembrane region" description="Helical" evidence="6">
    <location>
        <begin position="159"/>
        <end position="178"/>
    </location>
</feature>
<evidence type="ECO:0000256" key="6">
    <source>
        <dbReference type="SAM" id="Phobius"/>
    </source>
</evidence>
<evidence type="ECO:0000256" key="2">
    <source>
        <dbReference type="ARBA" id="ARBA00022475"/>
    </source>
</evidence>
<feature type="transmembrane region" description="Helical" evidence="6">
    <location>
        <begin position="21"/>
        <end position="39"/>
    </location>
</feature>
<gene>
    <name evidence="8" type="ORF">ASZ90_019875</name>
</gene>
<dbReference type="InterPro" id="IPR037185">
    <property type="entry name" value="EmrE-like"/>
</dbReference>
<dbReference type="SUPFAM" id="SSF103481">
    <property type="entry name" value="Multidrug resistance efflux transporter EmrE"/>
    <property type="match status" value="2"/>
</dbReference>
<keyword evidence="4 6" id="KW-1133">Transmembrane helix</keyword>
<evidence type="ECO:0000313" key="8">
    <source>
        <dbReference type="EMBL" id="KUG02739.1"/>
    </source>
</evidence>
<keyword evidence="2" id="KW-1003">Cell membrane</keyword>
<reference evidence="8" key="1">
    <citation type="journal article" date="2015" name="Proc. Natl. Acad. Sci. U.S.A.">
        <title>Networks of energetic and metabolic interactions define dynamics in microbial communities.</title>
        <authorList>
            <person name="Embree M."/>
            <person name="Liu J.K."/>
            <person name="Al-Bassam M.M."/>
            <person name="Zengler K."/>
        </authorList>
    </citation>
    <scope>NUCLEOTIDE SEQUENCE</scope>
</reference>
<feature type="transmembrane region" description="Helical" evidence="6">
    <location>
        <begin position="45"/>
        <end position="62"/>
    </location>
</feature>
<feature type="transmembrane region" description="Helical" evidence="6">
    <location>
        <begin position="247"/>
        <end position="266"/>
    </location>
</feature>
<accession>A0A0W8E322</accession>
<proteinExistence type="predicted"/>
<evidence type="ECO:0000256" key="5">
    <source>
        <dbReference type="ARBA" id="ARBA00023136"/>
    </source>
</evidence>
<feature type="transmembrane region" description="Helical" evidence="6">
    <location>
        <begin position="129"/>
        <end position="147"/>
    </location>
</feature>
<sequence length="299" mass="32281">MRSGINMLSKISNRSQAEISMLVVAFIWGTTFVMTKNALADIGPFLFLGIRFITAFILLALLSGKNILQITPSVLRNGILIGFFLFVGYTFQTVGLQYTSSSNAGFITGLSVVLVPIIYSIINRRLLGWSIIFTVLLAAAGLYLMSVQPGTFHLGRGDLLVLVCALGFALHIISVDRYSHLHNPVAITAVQILFVGVVCLFIGLVFEPIPHSFPASVTGAILVTAVFATTMAFLLQNAMQKYSTPTRFAIILTMEPVFAGMAGYLWGGDILTLRIIAGMALILAAMLLSILGKKTEIGK</sequence>
<feature type="domain" description="EamA" evidence="7">
    <location>
        <begin position="156"/>
        <end position="290"/>
    </location>
</feature>
<keyword evidence="5 6" id="KW-0472">Membrane</keyword>
<dbReference type="EMBL" id="LNQE01001910">
    <property type="protein sequence ID" value="KUG02739.1"/>
    <property type="molecule type" value="Genomic_DNA"/>
</dbReference>
<dbReference type="Pfam" id="PF00892">
    <property type="entry name" value="EamA"/>
    <property type="match status" value="2"/>
</dbReference>
<evidence type="ECO:0000256" key="4">
    <source>
        <dbReference type="ARBA" id="ARBA00022989"/>
    </source>
</evidence>
<dbReference type="AlphaFoldDB" id="A0A0W8E322"/>
<organism evidence="8">
    <name type="scientific">hydrocarbon metagenome</name>
    <dbReference type="NCBI Taxonomy" id="938273"/>
    <lineage>
        <taxon>unclassified sequences</taxon>
        <taxon>metagenomes</taxon>
        <taxon>ecological metagenomes</taxon>
    </lineage>
</organism>
<comment type="subcellular location">
    <subcellularLocation>
        <location evidence="1">Cell membrane</location>
        <topology evidence="1">Multi-pass membrane protein</topology>
    </subcellularLocation>
</comment>
<evidence type="ECO:0000256" key="3">
    <source>
        <dbReference type="ARBA" id="ARBA00022692"/>
    </source>
</evidence>
<feature type="transmembrane region" description="Helical" evidence="6">
    <location>
        <begin position="185"/>
        <end position="206"/>
    </location>
</feature>
<evidence type="ECO:0000256" key="1">
    <source>
        <dbReference type="ARBA" id="ARBA00004651"/>
    </source>
</evidence>
<protein>
    <submittedName>
        <fullName evidence="8">Permease of the drug/metabolite transporter (Dmt) superfamily</fullName>
    </submittedName>
</protein>
<feature type="domain" description="EamA" evidence="7">
    <location>
        <begin position="18"/>
        <end position="146"/>
    </location>
</feature>
<feature type="transmembrane region" description="Helical" evidence="6">
    <location>
        <begin position="74"/>
        <end position="92"/>
    </location>
</feature>
<evidence type="ECO:0000259" key="7">
    <source>
        <dbReference type="Pfam" id="PF00892"/>
    </source>
</evidence>
<dbReference type="GO" id="GO:0005886">
    <property type="term" value="C:plasma membrane"/>
    <property type="evidence" value="ECO:0007669"/>
    <property type="project" value="UniProtKB-SubCell"/>
</dbReference>
<dbReference type="PANTHER" id="PTHR42920:SF5">
    <property type="entry name" value="EAMA DOMAIN-CONTAINING PROTEIN"/>
    <property type="match status" value="1"/>
</dbReference>
<feature type="transmembrane region" description="Helical" evidence="6">
    <location>
        <begin position="212"/>
        <end position="235"/>
    </location>
</feature>
<keyword evidence="3 6" id="KW-0812">Transmembrane</keyword>
<feature type="transmembrane region" description="Helical" evidence="6">
    <location>
        <begin position="104"/>
        <end position="122"/>
    </location>
</feature>
<name>A0A0W8E322_9ZZZZ</name>
<dbReference type="InterPro" id="IPR051258">
    <property type="entry name" value="Diverse_Substrate_Transporter"/>
</dbReference>
<feature type="transmembrane region" description="Helical" evidence="6">
    <location>
        <begin position="272"/>
        <end position="291"/>
    </location>
</feature>
<comment type="caution">
    <text evidence="8">The sequence shown here is derived from an EMBL/GenBank/DDBJ whole genome shotgun (WGS) entry which is preliminary data.</text>
</comment>